<dbReference type="GO" id="GO:0016758">
    <property type="term" value="F:hexosyltransferase activity"/>
    <property type="evidence" value="ECO:0007669"/>
    <property type="project" value="InterPro"/>
</dbReference>
<dbReference type="AlphaFoldDB" id="A0A0G0H0E5"/>
<feature type="transmembrane region" description="Helical" evidence="8">
    <location>
        <begin position="67"/>
        <end position="90"/>
    </location>
</feature>
<organism evidence="9 10">
    <name type="scientific">Candidatus Woesebacteria bacterium GW2011_GWA1_37_7</name>
    <dbReference type="NCBI Taxonomy" id="1618545"/>
    <lineage>
        <taxon>Bacteria</taxon>
        <taxon>Candidatus Woeseibacteriota</taxon>
    </lineage>
</organism>
<keyword evidence="2" id="KW-1003">Cell membrane</keyword>
<feature type="transmembrane region" description="Helical" evidence="8">
    <location>
        <begin position="157"/>
        <end position="180"/>
    </location>
</feature>
<keyword evidence="6 8" id="KW-0472">Membrane</keyword>
<evidence type="ECO:0000256" key="7">
    <source>
        <dbReference type="ARBA" id="ARBA00024033"/>
    </source>
</evidence>
<evidence type="ECO:0000256" key="8">
    <source>
        <dbReference type="SAM" id="Phobius"/>
    </source>
</evidence>
<evidence type="ECO:0000256" key="5">
    <source>
        <dbReference type="ARBA" id="ARBA00022989"/>
    </source>
</evidence>
<keyword evidence="4 8" id="KW-0812">Transmembrane</keyword>
<dbReference type="Proteomes" id="UP000034591">
    <property type="component" value="Unassembled WGS sequence"/>
</dbReference>
<evidence type="ECO:0000313" key="9">
    <source>
        <dbReference type="EMBL" id="KKQ36693.1"/>
    </source>
</evidence>
<evidence type="ECO:0000313" key="10">
    <source>
        <dbReference type="Proteomes" id="UP000034591"/>
    </source>
</evidence>
<feature type="transmembrane region" description="Helical" evidence="8">
    <location>
        <begin position="186"/>
        <end position="211"/>
    </location>
</feature>
<comment type="caution">
    <text evidence="9">The sequence shown here is derived from an EMBL/GenBank/DDBJ whole genome shotgun (WGS) entry which is preliminary data.</text>
</comment>
<evidence type="ECO:0000256" key="6">
    <source>
        <dbReference type="ARBA" id="ARBA00023136"/>
    </source>
</evidence>
<dbReference type="Pfam" id="PF09594">
    <property type="entry name" value="GT87"/>
    <property type="match status" value="1"/>
</dbReference>
<feature type="transmembrane region" description="Helical" evidence="8">
    <location>
        <begin position="260"/>
        <end position="287"/>
    </location>
</feature>
<sequence>MKRVIVFIIVLGVLLRLILALGSFHPDIKAFYYAGEVISKGNFLNFYDYLGKLPVSDPIHKIYPANLFIYPPLMYFFIGPVTHLLTLPFPGGFLQSFVFDLPGILGNLQLNLLLLALKAPYILFDAAIGWLLYSFFKKPKNKILALSFWVFNPVNLYATYMMGQFDIIPTFFTVLALYFAVKKEKYFLAALFLGFGASFKIFPIIFLIPLALLRDKWLDRIKIIGIGAVTYIATILPFINSQGYRGSALLAGQTTKSFYAAIPISGGESIIIFPLLMVFFCFLFFYLKGSLESLWSRFFIMLLLFFIFTHYHPQWFVWITPFLIIDLIKSGLKHWPLTLLSLISWLGLITFFDPGLTTRIFAPLVPSLQNAPGLWESLGISFDLNWSRSILQTVFAAAGLYYIYYYFP</sequence>
<feature type="transmembrane region" description="Helical" evidence="8">
    <location>
        <begin position="110"/>
        <end position="136"/>
    </location>
</feature>
<evidence type="ECO:0008006" key="11">
    <source>
        <dbReference type="Google" id="ProtNLM"/>
    </source>
</evidence>
<comment type="subcellular location">
    <subcellularLocation>
        <location evidence="1">Cell membrane</location>
        <topology evidence="1">Multi-pass membrane protein</topology>
    </subcellularLocation>
</comment>
<comment type="similarity">
    <text evidence="7">Belongs to the glycosyltransferase 87 family.</text>
</comment>
<feature type="transmembrane region" description="Helical" evidence="8">
    <location>
        <begin position="332"/>
        <end position="352"/>
    </location>
</feature>
<evidence type="ECO:0000256" key="1">
    <source>
        <dbReference type="ARBA" id="ARBA00004651"/>
    </source>
</evidence>
<evidence type="ECO:0000256" key="4">
    <source>
        <dbReference type="ARBA" id="ARBA00022692"/>
    </source>
</evidence>
<dbReference type="EMBL" id="LBTI01000042">
    <property type="protein sequence ID" value="KKQ36693.1"/>
    <property type="molecule type" value="Genomic_DNA"/>
</dbReference>
<name>A0A0G0H0E5_9BACT</name>
<gene>
    <name evidence="9" type="ORF">US53_C0042G0005</name>
</gene>
<feature type="transmembrane region" description="Helical" evidence="8">
    <location>
        <begin position="390"/>
        <end position="407"/>
    </location>
</feature>
<keyword evidence="5 8" id="KW-1133">Transmembrane helix</keyword>
<reference evidence="9 10" key="1">
    <citation type="journal article" date="2015" name="Nature">
        <title>rRNA introns, odd ribosomes, and small enigmatic genomes across a large radiation of phyla.</title>
        <authorList>
            <person name="Brown C.T."/>
            <person name="Hug L.A."/>
            <person name="Thomas B.C."/>
            <person name="Sharon I."/>
            <person name="Castelle C.J."/>
            <person name="Singh A."/>
            <person name="Wilkins M.J."/>
            <person name="Williams K.H."/>
            <person name="Banfield J.F."/>
        </authorList>
    </citation>
    <scope>NUCLEOTIDE SEQUENCE [LARGE SCALE GENOMIC DNA]</scope>
</reference>
<feature type="transmembrane region" description="Helical" evidence="8">
    <location>
        <begin position="223"/>
        <end position="240"/>
    </location>
</feature>
<dbReference type="InterPro" id="IPR018584">
    <property type="entry name" value="GT87"/>
</dbReference>
<dbReference type="GO" id="GO:0005886">
    <property type="term" value="C:plasma membrane"/>
    <property type="evidence" value="ECO:0007669"/>
    <property type="project" value="UniProtKB-SubCell"/>
</dbReference>
<dbReference type="STRING" id="1618545.US53_C0042G0005"/>
<proteinExistence type="inferred from homology"/>
<keyword evidence="3" id="KW-0808">Transferase</keyword>
<accession>A0A0G0H0E5</accession>
<evidence type="ECO:0000256" key="2">
    <source>
        <dbReference type="ARBA" id="ARBA00022475"/>
    </source>
</evidence>
<evidence type="ECO:0000256" key="3">
    <source>
        <dbReference type="ARBA" id="ARBA00022679"/>
    </source>
</evidence>
<protein>
    <recommendedName>
        <fullName evidence="11">DUF2029 domain-containing protein</fullName>
    </recommendedName>
</protein>
<feature type="non-terminal residue" evidence="9">
    <location>
        <position position="408"/>
    </location>
</feature>
<feature type="transmembrane region" description="Helical" evidence="8">
    <location>
        <begin position="294"/>
        <end position="312"/>
    </location>
</feature>